<reference evidence="4 5" key="1">
    <citation type="submission" date="2023-12" db="EMBL/GenBank/DDBJ databases">
        <title>Gut-associated functions are favored during microbiome assembly across C. elegans life.</title>
        <authorList>
            <person name="Zimmermann J."/>
        </authorList>
    </citation>
    <scope>NUCLEOTIDE SEQUENCE [LARGE SCALE GENOMIC DNA]</scope>
    <source>
        <strain evidence="4 5">MYb71</strain>
    </source>
</reference>
<protein>
    <submittedName>
        <fullName evidence="4">Dihydrodipicolinate synthase family protein</fullName>
    </submittedName>
</protein>
<proteinExistence type="inferred from homology"/>
<evidence type="ECO:0000256" key="1">
    <source>
        <dbReference type="ARBA" id="ARBA00007592"/>
    </source>
</evidence>
<dbReference type="PANTHER" id="PTHR12128">
    <property type="entry name" value="DIHYDRODIPICOLINATE SYNTHASE"/>
    <property type="match status" value="1"/>
</dbReference>
<dbReference type="PIRSF" id="PIRSF001365">
    <property type="entry name" value="DHDPS"/>
    <property type="match status" value="1"/>
</dbReference>
<dbReference type="RefSeq" id="WP_181153447.1">
    <property type="nucleotide sequence ID" value="NZ_JBBGZH010000002.1"/>
</dbReference>
<comment type="caution">
    <text evidence="4">The sequence shown here is derived from an EMBL/GenBank/DDBJ whole genome shotgun (WGS) entry which is preliminary data.</text>
</comment>
<dbReference type="Proteomes" id="UP001375812">
    <property type="component" value="Unassembled WGS sequence"/>
</dbReference>
<gene>
    <name evidence="4" type="ORF">WH297_21565</name>
</gene>
<dbReference type="Gene3D" id="3.20.20.70">
    <property type="entry name" value="Aldolase class I"/>
    <property type="match status" value="1"/>
</dbReference>
<dbReference type="Pfam" id="PF00701">
    <property type="entry name" value="DHDPS"/>
    <property type="match status" value="1"/>
</dbReference>
<evidence type="ECO:0000313" key="5">
    <source>
        <dbReference type="Proteomes" id="UP001375812"/>
    </source>
</evidence>
<dbReference type="PRINTS" id="PR00146">
    <property type="entry name" value="DHPICSNTHASE"/>
</dbReference>
<accession>A0ABU8PJ68</accession>
<dbReference type="InterPro" id="IPR002220">
    <property type="entry name" value="DapA-like"/>
</dbReference>
<dbReference type="InterPro" id="IPR013785">
    <property type="entry name" value="Aldolase_TIM"/>
</dbReference>
<dbReference type="PANTHER" id="PTHR12128:SF66">
    <property type="entry name" value="4-HYDROXY-2-OXOGLUTARATE ALDOLASE, MITOCHONDRIAL"/>
    <property type="match status" value="1"/>
</dbReference>
<keyword evidence="2 3" id="KW-0456">Lyase</keyword>
<comment type="similarity">
    <text evidence="1 3">Belongs to the DapA family.</text>
</comment>
<organism evidence="4 5">
    <name type="scientific">Ochrobactrum vermis</name>
    <dbReference type="NCBI Taxonomy" id="1827297"/>
    <lineage>
        <taxon>Bacteria</taxon>
        <taxon>Pseudomonadati</taxon>
        <taxon>Pseudomonadota</taxon>
        <taxon>Alphaproteobacteria</taxon>
        <taxon>Hyphomicrobiales</taxon>
        <taxon>Brucellaceae</taxon>
        <taxon>Brucella/Ochrobactrum group</taxon>
        <taxon>Ochrobactrum</taxon>
    </lineage>
</organism>
<name>A0ABU8PJ68_9HYPH</name>
<dbReference type="EMBL" id="JBBGZH010000002">
    <property type="protein sequence ID" value="MEJ5022310.1"/>
    <property type="molecule type" value="Genomic_DNA"/>
</dbReference>
<dbReference type="SUPFAM" id="SSF51569">
    <property type="entry name" value="Aldolase"/>
    <property type="match status" value="1"/>
</dbReference>
<evidence type="ECO:0000313" key="4">
    <source>
        <dbReference type="EMBL" id="MEJ5022310.1"/>
    </source>
</evidence>
<evidence type="ECO:0000256" key="2">
    <source>
        <dbReference type="ARBA" id="ARBA00023239"/>
    </source>
</evidence>
<sequence>MSTMKLFKGLSAFPLTPIDAAGKLMEDALGGLLERIQEAGADSIGLLGSTGSYAFLTREQRLHTLKTAVKCIDGRTPIIVGVGALRTDDTQALARDAADAGADGLLLAPVSYTPLTQEEVFQHFKAVAATTDLPLCVYNNPGTTKFIFSDELIARLANVKNIGAIKMPLPANGDYVGAISKLRAEAPSSFAVGYSGDWGAADALLAGADAWYSVVAGILPAPALALTRAAQSGNKADAERINAAFAPLWDLFKTHSSFRVMYVIADLLGLARIAPPRPILPLGTEVYGQVEKALEHLTVEMTSR</sequence>
<dbReference type="SMART" id="SM01130">
    <property type="entry name" value="DHDPS"/>
    <property type="match status" value="1"/>
</dbReference>
<dbReference type="CDD" id="cd00408">
    <property type="entry name" value="DHDPS-like"/>
    <property type="match status" value="1"/>
</dbReference>
<evidence type="ECO:0000256" key="3">
    <source>
        <dbReference type="PIRNR" id="PIRNR001365"/>
    </source>
</evidence>
<keyword evidence="5" id="KW-1185">Reference proteome</keyword>